<name>A0AA96WG93_9CYAN</name>
<gene>
    <name evidence="1" type="ORF">HJG54_19675</name>
</gene>
<accession>A0AA96WG93</accession>
<evidence type="ECO:0000313" key="1">
    <source>
        <dbReference type="EMBL" id="WNZ24848.1"/>
    </source>
</evidence>
<proteinExistence type="predicted"/>
<dbReference type="AlphaFoldDB" id="A0AA96WG93"/>
<sequence length="81" mass="8966">MLILPGDPEFETTLATALPPDWIAVAERMGQQCCFVADRDSGLLRPATDAELTEYLYGGEYDERLEAIEALEETDELVTVS</sequence>
<dbReference type="RefSeq" id="WP_316430844.1">
    <property type="nucleotide sequence ID" value="NZ_CP053586.1"/>
</dbReference>
<dbReference type="EMBL" id="CP053586">
    <property type="protein sequence ID" value="WNZ24848.1"/>
    <property type="molecule type" value="Genomic_DNA"/>
</dbReference>
<protein>
    <submittedName>
        <fullName evidence="1">Uncharacterized protein</fullName>
    </submittedName>
</protein>
<organism evidence="1">
    <name type="scientific">Leptolyngbya sp. NK1-12</name>
    <dbReference type="NCBI Taxonomy" id="2547451"/>
    <lineage>
        <taxon>Bacteria</taxon>
        <taxon>Bacillati</taxon>
        <taxon>Cyanobacteriota</taxon>
        <taxon>Cyanophyceae</taxon>
        <taxon>Leptolyngbyales</taxon>
        <taxon>Leptolyngbyaceae</taxon>
        <taxon>Leptolyngbya group</taxon>
        <taxon>Leptolyngbya</taxon>
    </lineage>
</organism>
<reference evidence="1" key="1">
    <citation type="submission" date="2020-05" db="EMBL/GenBank/DDBJ databases">
        <authorList>
            <person name="Zhu T."/>
            <person name="Keshari N."/>
            <person name="Lu X."/>
        </authorList>
    </citation>
    <scope>NUCLEOTIDE SEQUENCE</scope>
    <source>
        <strain evidence="1">NK1-12</strain>
    </source>
</reference>